<dbReference type="Proteomes" id="UP000434639">
    <property type="component" value="Unassembled WGS sequence"/>
</dbReference>
<accession>A0A7X2S8E0</accession>
<protein>
    <submittedName>
        <fullName evidence="2">Uncharacterized protein</fullName>
    </submittedName>
</protein>
<comment type="caution">
    <text evidence="2">The sequence shown here is derived from an EMBL/GenBank/DDBJ whole genome shotgun (WGS) entry which is preliminary data.</text>
</comment>
<evidence type="ECO:0000313" key="2">
    <source>
        <dbReference type="EMBL" id="MTH55547.1"/>
    </source>
</evidence>
<evidence type="ECO:0000256" key="1">
    <source>
        <dbReference type="SAM" id="SignalP"/>
    </source>
</evidence>
<keyword evidence="3" id="KW-1185">Reference proteome</keyword>
<organism evidence="2 3">
    <name type="scientific">Metabacillus mangrovi</name>
    <dbReference type="NCBI Taxonomy" id="1491830"/>
    <lineage>
        <taxon>Bacteria</taxon>
        <taxon>Bacillati</taxon>
        <taxon>Bacillota</taxon>
        <taxon>Bacilli</taxon>
        <taxon>Bacillales</taxon>
        <taxon>Bacillaceae</taxon>
        <taxon>Metabacillus</taxon>
    </lineage>
</organism>
<dbReference type="AlphaFoldDB" id="A0A7X2S8E0"/>
<keyword evidence="1" id="KW-0732">Signal</keyword>
<dbReference type="RefSeq" id="WP_155114045.1">
    <property type="nucleotide sequence ID" value="NZ_WMIB01000032.1"/>
</dbReference>
<feature type="chain" id="PRO_5031402796" evidence="1">
    <location>
        <begin position="30"/>
        <end position="148"/>
    </location>
</feature>
<sequence length="148" mass="15878">MKNFLSQSTIPILISVLLASSLVPGTVSAKEGPHRDHDYEGGGTSICKNGDTDVYDRQDLQNLANRYDVTIGTGQPLLDTLMSLAGPLGITYGVSISATQTAANEIKNIAEYSLENGTHLAVKSYANTSGSYPKVLIDYTLYDYDPCP</sequence>
<feature type="signal peptide" evidence="1">
    <location>
        <begin position="1"/>
        <end position="29"/>
    </location>
</feature>
<dbReference type="EMBL" id="WMIB01000032">
    <property type="protein sequence ID" value="MTH55547.1"/>
    <property type="molecule type" value="Genomic_DNA"/>
</dbReference>
<proteinExistence type="predicted"/>
<gene>
    <name evidence="2" type="ORF">GKZ89_19315</name>
</gene>
<evidence type="ECO:0000313" key="3">
    <source>
        <dbReference type="Proteomes" id="UP000434639"/>
    </source>
</evidence>
<reference evidence="2 3" key="1">
    <citation type="journal article" date="2017" name="Int. J. Syst. Evol. Microbiol.">
        <title>Bacillus mangrovi sp. nov., isolated from a sediment sample from a mangrove forest.</title>
        <authorList>
            <person name="Gupta V."/>
            <person name="Singh P.K."/>
            <person name="Korpole S."/>
            <person name="Tanuku N.R.S."/>
            <person name="Pinnaka A.K."/>
        </authorList>
    </citation>
    <scope>NUCLEOTIDE SEQUENCE [LARGE SCALE GENOMIC DNA]</scope>
    <source>
        <strain evidence="2 3">KCTC 33872</strain>
    </source>
</reference>
<name>A0A7X2S8E0_9BACI</name>